<evidence type="ECO:0000256" key="5">
    <source>
        <dbReference type="ARBA" id="ARBA00022618"/>
    </source>
</evidence>
<evidence type="ECO:0000256" key="9">
    <source>
        <dbReference type="ARBA" id="ARBA00023306"/>
    </source>
</evidence>
<evidence type="ECO:0000256" key="13">
    <source>
        <dbReference type="PROSITE-ProRule" id="PRU00277"/>
    </source>
</evidence>
<evidence type="ECO:0000256" key="7">
    <source>
        <dbReference type="ARBA" id="ARBA00023186"/>
    </source>
</evidence>
<evidence type="ECO:0000313" key="16">
    <source>
        <dbReference type="EMBL" id="VYU00139.1"/>
    </source>
</evidence>
<dbReference type="GO" id="GO:0043022">
    <property type="term" value="F:ribosome binding"/>
    <property type="evidence" value="ECO:0007669"/>
    <property type="project" value="TreeGrafter"/>
</dbReference>
<dbReference type="InterPro" id="IPR037041">
    <property type="entry name" value="Trigger_fac_C_sf"/>
</dbReference>
<dbReference type="InterPro" id="IPR046357">
    <property type="entry name" value="PPIase_dom_sf"/>
</dbReference>
<dbReference type="EC" id="5.2.1.8" evidence="3 12"/>
<keyword evidence="9 12" id="KW-0131">Cell cycle</keyword>
<keyword evidence="6 12" id="KW-0697">Rotamase</keyword>
<dbReference type="GO" id="GO:0043335">
    <property type="term" value="P:protein unfolding"/>
    <property type="evidence" value="ECO:0007669"/>
    <property type="project" value="TreeGrafter"/>
</dbReference>
<dbReference type="InterPro" id="IPR036611">
    <property type="entry name" value="Trigger_fac_ribosome-bd_sf"/>
</dbReference>
<evidence type="ECO:0000256" key="4">
    <source>
        <dbReference type="ARBA" id="ARBA00016902"/>
    </source>
</evidence>
<dbReference type="FunFam" id="3.10.50.40:FF:000001">
    <property type="entry name" value="Trigger factor"/>
    <property type="match status" value="1"/>
</dbReference>
<keyword evidence="7 12" id="KW-0143">Chaperone</keyword>
<keyword evidence="5 12" id="KW-0132">Cell division</keyword>
<evidence type="ECO:0000256" key="11">
    <source>
        <dbReference type="ARBA" id="ARBA00029986"/>
    </source>
</evidence>
<reference evidence="16" key="1">
    <citation type="submission" date="2019-11" db="EMBL/GenBank/DDBJ databases">
        <authorList>
            <person name="Feng L."/>
        </authorList>
    </citation>
    <scope>NUCLEOTIDE SEQUENCE</scope>
    <source>
        <strain evidence="16">ElimosumLFYP34</strain>
    </source>
</reference>
<dbReference type="PANTHER" id="PTHR30560">
    <property type="entry name" value="TRIGGER FACTOR CHAPERONE AND PEPTIDYL-PROLYL CIS/TRANS ISOMERASE"/>
    <property type="match status" value="1"/>
</dbReference>
<evidence type="ECO:0000256" key="6">
    <source>
        <dbReference type="ARBA" id="ARBA00023110"/>
    </source>
</evidence>
<dbReference type="EMBL" id="CACRTR010000005">
    <property type="protein sequence ID" value="VYU00139.1"/>
    <property type="molecule type" value="Genomic_DNA"/>
</dbReference>
<sequence length="428" mass="48430">MSAKELSNEKNIVSVEITVSAEDFQKAIKQSYNKNKKHFTIQGFRKGKAPRKLIEAHYGKGVFYEDAIDFAFPGAYKDALEELKIEPVTRPELQEVKEASEDGAVFIVNIGLKPAATLGEYKGAEIESLEAVVSDEDIDEEITRMAGMNARMITDENAEAKKGDTVIIDFVGYVDDVPFEGGEGHDYPLELGSNTFIPGYEDQLIGAKTGEEVEVKVTFPEDYKQDDVAGKEAVFKTIVNEVQVKELPEIDDEFAKDVSEFDTLDELKASVAEKLKEKKTTELRRNAENKVIDFAVQNAEIEIPYLMVEEELDRTLDTYDRQLKSQGLGLNDYLGYMGSNVEQFREGMKEDVERNLKADFVLTEIAEAEKLEPTEEELEEEIKRYAASMQQDFEEFKKTVNETMEGYMKTDIKRRKAIDFLVDAAQVK</sequence>
<keyword evidence="12" id="KW-0963">Cytoplasm</keyword>
<evidence type="ECO:0000256" key="12">
    <source>
        <dbReference type="HAMAP-Rule" id="MF_00303"/>
    </source>
</evidence>
<dbReference type="Gene3D" id="1.10.3120.10">
    <property type="entry name" value="Trigger factor, C-terminal domain"/>
    <property type="match status" value="1"/>
</dbReference>
<evidence type="ECO:0000256" key="1">
    <source>
        <dbReference type="ARBA" id="ARBA00000971"/>
    </source>
</evidence>
<dbReference type="PIRSF" id="PIRSF003095">
    <property type="entry name" value="Trigger_factor"/>
    <property type="match status" value="1"/>
</dbReference>
<proteinExistence type="inferred from homology"/>
<comment type="domain">
    <text evidence="12">Consists of 3 domains; the N-terminus binds the ribosome, the middle domain has PPIase activity, while the C-terminus has intrinsic chaperone activity on its own.</text>
</comment>
<feature type="domain" description="PPIase FKBP-type" evidence="15">
    <location>
        <begin position="163"/>
        <end position="248"/>
    </location>
</feature>
<dbReference type="HAMAP" id="MF_00303">
    <property type="entry name" value="Trigger_factor_Tig"/>
    <property type="match status" value="1"/>
</dbReference>
<dbReference type="GO" id="GO:0005737">
    <property type="term" value="C:cytoplasm"/>
    <property type="evidence" value="ECO:0007669"/>
    <property type="project" value="UniProtKB-SubCell"/>
</dbReference>
<dbReference type="Pfam" id="PF05698">
    <property type="entry name" value="Trigger_C"/>
    <property type="match status" value="1"/>
</dbReference>
<dbReference type="AlphaFoldDB" id="A0A6N3BC80"/>
<dbReference type="GO" id="GO:0015031">
    <property type="term" value="P:protein transport"/>
    <property type="evidence" value="ECO:0007669"/>
    <property type="project" value="UniProtKB-UniRule"/>
</dbReference>
<evidence type="ECO:0000256" key="2">
    <source>
        <dbReference type="ARBA" id="ARBA00005464"/>
    </source>
</evidence>
<dbReference type="GO" id="GO:0051083">
    <property type="term" value="P:'de novo' cotranslational protein folding"/>
    <property type="evidence" value="ECO:0007669"/>
    <property type="project" value="TreeGrafter"/>
</dbReference>
<gene>
    <name evidence="12 16" type="primary">tig</name>
    <name evidence="16" type="ORF">ELLFYP34_02444</name>
</gene>
<dbReference type="NCBIfam" id="TIGR00115">
    <property type="entry name" value="tig"/>
    <property type="match status" value="1"/>
</dbReference>
<dbReference type="GO" id="GO:0044183">
    <property type="term" value="F:protein folding chaperone"/>
    <property type="evidence" value="ECO:0007669"/>
    <property type="project" value="TreeGrafter"/>
</dbReference>
<dbReference type="GO" id="GO:0051301">
    <property type="term" value="P:cell division"/>
    <property type="evidence" value="ECO:0007669"/>
    <property type="project" value="UniProtKB-KW"/>
</dbReference>
<dbReference type="InterPro" id="IPR005215">
    <property type="entry name" value="Trig_fac"/>
</dbReference>
<evidence type="ECO:0000256" key="3">
    <source>
        <dbReference type="ARBA" id="ARBA00013194"/>
    </source>
</evidence>
<comment type="similarity">
    <text evidence="2 12 14">Belongs to the FKBP-type PPIase family. Tig subfamily.</text>
</comment>
<dbReference type="PROSITE" id="PS50059">
    <property type="entry name" value="FKBP_PPIASE"/>
    <property type="match status" value="1"/>
</dbReference>
<comment type="function">
    <text evidence="10 12">Involved in protein export. Acts as a chaperone by maintaining the newly synthesized protein in an open conformation. Functions as a peptidyl-prolyl cis-trans isomerase.</text>
</comment>
<evidence type="ECO:0000259" key="15">
    <source>
        <dbReference type="PROSITE" id="PS50059"/>
    </source>
</evidence>
<dbReference type="InterPro" id="IPR001179">
    <property type="entry name" value="PPIase_FKBP_dom"/>
</dbReference>
<organism evidence="16">
    <name type="scientific">Eubacterium limosum</name>
    <dbReference type="NCBI Taxonomy" id="1736"/>
    <lineage>
        <taxon>Bacteria</taxon>
        <taxon>Bacillati</taxon>
        <taxon>Bacillota</taxon>
        <taxon>Clostridia</taxon>
        <taxon>Eubacteriales</taxon>
        <taxon>Eubacteriaceae</taxon>
        <taxon>Eubacterium</taxon>
    </lineage>
</organism>
<evidence type="ECO:0000256" key="14">
    <source>
        <dbReference type="RuleBase" id="RU003914"/>
    </source>
</evidence>
<dbReference type="Pfam" id="PF05697">
    <property type="entry name" value="Trigger_N"/>
    <property type="match status" value="1"/>
</dbReference>
<keyword evidence="8 12" id="KW-0413">Isomerase</keyword>
<dbReference type="GO" id="GO:0003755">
    <property type="term" value="F:peptidyl-prolyl cis-trans isomerase activity"/>
    <property type="evidence" value="ECO:0007669"/>
    <property type="project" value="UniProtKB-UniRule"/>
</dbReference>
<dbReference type="Gene3D" id="3.10.50.40">
    <property type="match status" value="1"/>
</dbReference>
<dbReference type="SUPFAM" id="SSF54534">
    <property type="entry name" value="FKBP-like"/>
    <property type="match status" value="1"/>
</dbReference>
<name>A0A6N3BC80_EUBLI</name>
<dbReference type="SUPFAM" id="SSF109998">
    <property type="entry name" value="Triger factor/SurA peptide-binding domain-like"/>
    <property type="match status" value="1"/>
</dbReference>
<dbReference type="InterPro" id="IPR027304">
    <property type="entry name" value="Trigger_fact/SurA_dom_sf"/>
</dbReference>
<protein>
    <recommendedName>
        <fullName evidence="4 12">Trigger factor</fullName>
        <shortName evidence="12">TF</shortName>
        <ecNumber evidence="3 12">5.2.1.8</ecNumber>
    </recommendedName>
    <alternativeName>
        <fullName evidence="11 12">PPIase</fullName>
    </alternativeName>
</protein>
<evidence type="ECO:0000256" key="10">
    <source>
        <dbReference type="ARBA" id="ARBA00024849"/>
    </source>
</evidence>
<dbReference type="InterPro" id="IPR008880">
    <property type="entry name" value="Trigger_fac_C"/>
</dbReference>
<comment type="subcellular location">
    <subcellularLocation>
        <location evidence="12">Cytoplasm</location>
    </subcellularLocation>
    <text evidence="12">About half TF is bound to the ribosome near the polypeptide exit tunnel while the other half is free in the cytoplasm.</text>
</comment>
<evidence type="ECO:0000256" key="8">
    <source>
        <dbReference type="ARBA" id="ARBA00023235"/>
    </source>
</evidence>
<dbReference type="Pfam" id="PF00254">
    <property type="entry name" value="FKBP_C"/>
    <property type="match status" value="1"/>
</dbReference>
<accession>A0A6N3BC80</accession>
<comment type="catalytic activity">
    <reaction evidence="1 12 13">
        <text>[protein]-peptidylproline (omega=180) = [protein]-peptidylproline (omega=0)</text>
        <dbReference type="Rhea" id="RHEA:16237"/>
        <dbReference type="Rhea" id="RHEA-COMP:10747"/>
        <dbReference type="Rhea" id="RHEA-COMP:10748"/>
        <dbReference type="ChEBI" id="CHEBI:83833"/>
        <dbReference type="ChEBI" id="CHEBI:83834"/>
        <dbReference type="EC" id="5.2.1.8"/>
    </reaction>
</comment>
<dbReference type="SUPFAM" id="SSF102735">
    <property type="entry name" value="Trigger factor ribosome-binding domain"/>
    <property type="match status" value="1"/>
</dbReference>
<dbReference type="PANTHER" id="PTHR30560:SF3">
    <property type="entry name" value="TRIGGER FACTOR-LIKE PROTEIN TIG, CHLOROPLASTIC"/>
    <property type="match status" value="1"/>
</dbReference>
<dbReference type="Gene3D" id="3.30.70.1050">
    <property type="entry name" value="Trigger factor ribosome-binding domain"/>
    <property type="match status" value="1"/>
</dbReference>
<dbReference type="InterPro" id="IPR008881">
    <property type="entry name" value="Trigger_fac_ribosome-bd_bac"/>
</dbReference>